<dbReference type="Proteomes" id="UP000193411">
    <property type="component" value="Unassembled WGS sequence"/>
</dbReference>
<gene>
    <name evidence="2" type="ORF">BCR44DRAFT_1426252</name>
</gene>
<dbReference type="AlphaFoldDB" id="A0A1Y2I2C4"/>
<proteinExistence type="predicted"/>
<evidence type="ECO:0000313" key="2">
    <source>
        <dbReference type="EMBL" id="ORZ40101.1"/>
    </source>
</evidence>
<protein>
    <submittedName>
        <fullName evidence="2">Uncharacterized protein</fullName>
    </submittedName>
</protein>
<reference evidence="2 3" key="1">
    <citation type="submission" date="2016-07" db="EMBL/GenBank/DDBJ databases">
        <title>Pervasive Adenine N6-methylation of Active Genes in Fungi.</title>
        <authorList>
            <consortium name="DOE Joint Genome Institute"/>
            <person name="Mondo S.J."/>
            <person name="Dannebaum R.O."/>
            <person name="Kuo R.C."/>
            <person name="Labutti K."/>
            <person name="Haridas S."/>
            <person name="Kuo A."/>
            <person name="Salamov A."/>
            <person name="Ahrendt S.R."/>
            <person name="Lipzen A."/>
            <person name="Sullivan W."/>
            <person name="Andreopoulos W.B."/>
            <person name="Clum A."/>
            <person name="Lindquist E."/>
            <person name="Daum C."/>
            <person name="Ramamoorthy G.K."/>
            <person name="Gryganskyi A."/>
            <person name="Culley D."/>
            <person name="Magnuson J.K."/>
            <person name="James T.Y."/>
            <person name="O'Malley M.A."/>
            <person name="Stajich J.E."/>
            <person name="Spatafora J.W."/>
            <person name="Visel A."/>
            <person name="Grigoriev I.V."/>
        </authorList>
    </citation>
    <scope>NUCLEOTIDE SEQUENCE [LARGE SCALE GENOMIC DNA]</scope>
    <source>
        <strain evidence="2 3">PL171</strain>
    </source>
</reference>
<accession>A0A1Y2I2C4</accession>
<sequence>MSPTMPEQSGQNKQSPSCLTSSHGSCVSDSCPIRADWLLTVRASDGTLVDISGPRPWCLSLAHESSSARPLAPGDLPTLLVACAHWIPASSSSSSASRDTGSPLISVRVSDASGWDLDERSGMNGIHLRVSAAGIIDLALICQSTYPSVVPALFGKHIVALVGACPTHALPLLGACARAARSGKVEQVVVRGSLVGADVDLGLVRVCVRAVPVGGGQMAVCVVPALSGDVGEWERELRAVGMVVMSEDMFPVTEDEWVVAPGNGEYLAVEDEGPMPSHKCWNRVLDIRFWVPALNADVWRSSPDLISLHITKEIDQAIDLLNDMCVAIRGYLVEYTAYLAECANQLARDVRAAVQSVSGGWMSIRGLVLVLAGVVG</sequence>
<evidence type="ECO:0000313" key="3">
    <source>
        <dbReference type="Proteomes" id="UP000193411"/>
    </source>
</evidence>
<name>A0A1Y2I2C4_9FUNG</name>
<evidence type="ECO:0000256" key="1">
    <source>
        <dbReference type="SAM" id="MobiDB-lite"/>
    </source>
</evidence>
<comment type="caution">
    <text evidence="2">The sequence shown here is derived from an EMBL/GenBank/DDBJ whole genome shotgun (WGS) entry which is preliminary data.</text>
</comment>
<keyword evidence="3" id="KW-1185">Reference proteome</keyword>
<feature type="region of interest" description="Disordered" evidence="1">
    <location>
        <begin position="1"/>
        <end position="22"/>
    </location>
</feature>
<organism evidence="2 3">
    <name type="scientific">Catenaria anguillulae PL171</name>
    <dbReference type="NCBI Taxonomy" id="765915"/>
    <lineage>
        <taxon>Eukaryota</taxon>
        <taxon>Fungi</taxon>
        <taxon>Fungi incertae sedis</taxon>
        <taxon>Blastocladiomycota</taxon>
        <taxon>Blastocladiomycetes</taxon>
        <taxon>Blastocladiales</taxon>
        <taxon>Catenariaceae</taxon>
        <taxon>Catenaria</taxon>
    </lineage>
</organism>
<dbReference type="EMBL" id="MCFL01000004">
    <property type="protein sequence ID" value="ORZ40101.1"/>
    <property type="molecule type" value="Genomic_DNA"/>
</dbReference>